<accession>A0ABN8NVU4</accession>
<sequence>MELKKKLLETRNITLDAVLEKARAFEAAKQQMQCMMAGTSVNAIGKREEKAGDQNPAFALAVMEEALEEVCMVSILSKSMMNVSIDGFVQEMLTDSGSVSNLRGEEDFFKLKGLSLKGKVEHCSKKLFAYGESKLM</sequence>
<protein>
    <submittedName>
        <fullName evidence="1">Uncharacterized protein</fullName>
    </submittedName>
</protein>
<proteinExistence type="predicted"/>
<dbReference type="Proteomes" id="UP001159405">
    <property type="component" value="Unassembled WGS sequence"/>
</dbReference>
<organism evidence="1 2">
    <name type="scientific">Porites lobata</name>
    <dbReference type="NCBI Taxonomy" id="104759"/>
    <lineage>
        <taxon>Eukaryota</taxon>
        <taxon>Metazoa</taxon>
        <taxon>Cnidaria</taxon>
        <taxon>Anthozoa</taxon>
        <taxon>Hexacorallia</taxon>
        <taxon>Scleractinia</taxon>
        <taxon>Fungiina</taxon>
        <taxon>Poritidae</taxon>
        <taxon>Porites</taxon>
    </lineage>
</organism>
<comment type="caution">
    <text evidence="1">The sequence shown here is derived from an EMBL/GenBank/DDBJ whole genome shotgun (WGS) entry which is preliminary data.</text>
</comment>
<gene>
    <name evidence="1" type="ORF">PLOB_00030438</name>
</gene>
<dbReference type="EMBL" id="CALNXK010000039">
    <property type="protein sequence ID" value="CAH3124146.1"/>
    <property type="molecule type" value="Genomic_DNA"/>
</dbReference>
<evidence type="ECO:0000313" key="2">
    <source>
        <dbReference type="Proteomes" id="UP001159405"/>
    </source>
</evidence>
<reference evidence="1 2" key="1">
    <citation type="submission" date="2022-05" db="EMBL/GenBank/DDBJ databases">
        <authorList>
            <consortium name="Genoscope - CEA"/>
            <person name="William W."/>
        </authorList>
    </citation>
    <scope>NUCLEOTIDE SEQUENCE [LARGE SCALE GENOMIC DNA]</scope>
</reference>
<evidence type="ECO:0000313" key="1">
    <source>
        <dbReference type="EMBL" id="CAH3124146.1"/>
    </source>
</evidence>
<keyword evidence="2" id="KW-1185">Reference proteome</keyword>
<name>A0ABN8NVU4_9CNID</name>